<comment type="caution">
    <text evidence="1">The sequence shown here is derived from an EMBL/GenBank/DDBJ whole genome shotgun (WGS) entry which is preliminary data.</text>
</comment>
<accession>A0ACA9Q804</accession>
<evidence type="ECO:0000313" key="2">
    <source>
        <dbReference type="Proteomes" id="UP000789366"/>
    </source>
</evidence>
<feature type="non-terminal residue" evidence="1">
    <location>
        <position position="131"/>
    </location>
</feature>
<dbReference type="EMBL" id="CAJVPW010036541">
    <property type="protein sequence ID" value="CAG8737986.1"/>
    <property type="molecule type" value="Genomic_DNA"/>
</dbReference>
<reference evidence="1" key="1">
    <citation type="submission" date="2021-06" db="EMBL/GenBank/DDBJ databases">
        <authorList>
            <person name="Kallberg Y."/>
            <person name="Tangrot J."/>
            <person name="Rosling A."/>
        </authorList>
    </citation>
    <scope>NUCLEOTIDE SEQUENCE</scope>
    <source>
        <strain evidence="1">28 12/20/2015</strain>
    </source>
</reference>
<dbReference type="Proteomes" id="UP000789366">
    <property type="component" value="Unassembled WGS sequence"/>
</dbReference>
<sequence>MSSKSTYISDDGFVVRDKQCLDCNEQKCICIRLNFEIPNNYITKQNAFITNGIPIFNDEGLRIDDIDLYQTYLVCKKNYGVFDGYCSDLLNYKETLEKMKKNRFSIDSVYTQLRAEIEVNENLLNDTKDSI</sequence>
<organism evidence="1 2">
    <name type="scientific">Cetraspora pellucida</name>
    <dbReference type="NCBI Taxonomy" id="1433469"/>
    <lineage>
        <taxon>Eukaryota</taxon>
        <taxon>Fungi</taxon>
        <taxon>Fungi incertae sedis</taxon>
        <taxon>Mucoromycota</taxon>
        <taxon>Glomeromycotina</taxon>
        <taxon>Glomeromycetes</taxon>
        <taxon>Diversisporales</taxon>
        <taxon>Gigasporaceae</taxon>
        <taxon>Cetraspora</taxon>
    </lineage>
</organism>
<proteinExistence type="predicted"/>
<keyword evidence="2" id="KW-1185">Reference proteome</keyword>
<name>A0ACA9Q804_9GLOM</name>
<protein>
    <submittedName>
        <fullName evidence="1">2589_t:CDS:1</fullName>
    </submittedName>
</protein>
<gene>
    <name evidence="1" type="ORF">SPELUC_LOCUS13590</name>
</gene>
<evidence type="ECO:0000313" key="1">
    <source>
        <dbReference type="EMBL" id="CAG8737986.1"/>
    </source>
</evidence>